<evidence type="ECO:0000256" key="3">
    <source>
        <dbReference type="ARBA" id="ARBA00022448"/>
    </source>
</evidence>
<evidence type="ECO:0000313" key="14">
    <source>
        <dbReference type="Proteomes" id="UP000327493"/>
    </source>
</evidence>
<evidence type="ECO:0000256" key="10">
    <source>
        <dbReference type="SAM" id="MobiDB-lite"/>
    </source>
</evidence>
<dbReference type="GO" id="GO:0015031">
    <property type="term" value="P:protein transport"/>
    <property type="evidence" value="ECO:0007669"/>
    <property type="project" value="UniProtKB-KW"/>
</dbReference>
<keyword evidence="12" id="KW-0732">Signal</keyword>
<dbReference type="PANTHER" id="PTHR15858">
    <property type="entry name" value="IMMEDIATE EARLY RESPONSE 3-INTERACTING PROTEIN 1"/>
    <property type="match status" value="1"/>
</dbReference>
<dbReference type="EMBL" id="VOFY01000005">
    <property type="protein sequence ID" value="KAA8592934.1"/>
    <property type="molecule type" value="Genomic_DNA"/>
</dbReference>
<dbReference type="InterPro" id="IPR013880">
    <property type="entry name" value="Yos1"/>
</dbReference>
<evidence type="ECO:0000256" key="6">
    <source>
        <dbReference type="ARBA" id="ARBA00022989"/>
    </source>
</evidence>
<gene>
    <name evidence="13" type="ORF">FQN60_018389</name>
</gene>
<dbReference type="GO" id="GO:0000139">
    <property type="term" value="C:Golgi membrane"/>
    <property type="evidence" value="ECO:0007669"/>
    <property type="project" value="TreeGrafter"/>
</dbReference>
<dbReference type="Proteomes" id="UP000327493">
    <property type="component" value="Chromosome 5"/>
</dbReference>
<feature type="signal peptide" evidence="12">
    <location>
        <begin position="1"/>
        <end position="18"/>
    </location>
</feature>
<keyword evidence="14" id="KW-1185">Reference proteome</keyword>
<sequence>MAFTLYSLIQAAILCVNAVAVLHEERFLSKRNGTQGTGLRERDSGNGTQGTGLRERDSGNGTPGTGLRERDSGNVGWGVDQTVGGFGDEPGIKVQLMNLVRSVRTVMRVPLIAVNAVCIVLLLLFG</sequence>
<reference evidence="13 14" key="1">
    <citation type="submission" date="2019-08" db="EMBL/GenBank/DDBJ databases">
        <title>A chromosome-level genome assembly, high-density linkage maps, and genome scans reveal the genomic architecture of hybrid incompatibilities underlying speciation via character displacement in darters (Percidae: Etheostominae).</title>
        <authorList>
            <person name="Moran R.L."/>
            <person name="Catchen J.M."/>
            <person name="Fuller R.C."/>
        </authorList>
    </citation>
    <scope>NUCLEOTIDE SEQUENCE [LARGE SCALE GENOMIC DNA]</scope>
    <source>
        <strain evidence="13">EspeVRDwgs_2016</strain>
        <tissue evidence="13">Muscle</tissue>
    </source>
</reference>
<dbReference type="GO" id="GO:0005789">
    <property type="term" value="C:endoplasmic reticulum membrane"/>
    <property type="evidence" value="ECO:0007669"/>
    <property type="project" value="TreeGrafter"/>
</dbReference>
<keyword evidence="5" id="KW-0653">Protein transport</keyword>
<feature type="transmembrane region" description="Helical" evidence="11">
    <location>
        <begin position="106"/>
        <end position="125"/>
    </location>
</feature>
<comment type="similarity">
    <text evidence="8">Belongs to the YOS1 family.</text>
</comment>
<evidence type="ECO:0000256" key="8">
    <source>
        <dbReference type="ARBA" id="ARBA00024203"/>
    </source>
</evidence>
<evidence type="ECO:0000256" key="11">
    <source>
        <dbReference type="SAM" id="Phobius"/>
    </source>
</evidence>
<protein>
    <recommendedName>
        <fullName evidence="2">Immediate early response 3-interacting protein 1</fullName>
    </recommendedName>
</protein>
<evidence type="ECO:0000313" key="13">
    <source>
        <dbReference type="EMBL" id="KAA8592934.1"/>
    </source>
</evidence>
<keyword evidence="6 11" id="KW-1133">Transmembrane helix</keyword>
<evidence type="ECO:0000256" key="4">
    <source>
        <dbReference type="ARBA" id="ARBA00022692"/>
    </source>
</evidence>
<dbReference type="GO" id="GO:0030134">
    <property type="term" value="C:COPII-coated ER to Golgi transport vesicle"/>
    <property type="evidence" value="ECO:0007669"/>
    <property type="project" value="TreeGrafter"/>
</dbReference>
<comment type="caution">
    <text evidence="13">The sequence shown here is derived from an EMBL/GenBank/DDBJ whole genome shotgun (WGS) entry which is preliminary data.</text>
</comment>
<keyword evidence="4 11" id="KW-0812">Transmembrane</keyword>
<feature type="chain" id="PRO_5023838859" description="Immediate early response 3-interacting protein 1" evidence="12">
    <location>
        <begin position="19"/>
        <end position="126"/>
    </location>
</feature>
<keyword evidence="7 11" id="KW-0472">Membrane</keyword>
<evidence type="ECO:0000256" key="2">
    <source>
        <dbReference type="ARBA" id="ARBA00016434"/>
    </source>
</evidence>
<comment type="function">
    <text evidence="9">Regulator of endoplasmic reticulum secretion that acts as a key determinant of brain size. Required for secretion of extracellular matrix proteins. Required for correct brain development by depositing sufficient extracellular matrix proteins for tissue integrity and the proliferation of neural progenitors. Acts as a regulator of the unfolded protein response (UPR).</text>
</comment>
<dbReference type="PANTHER" id="PTHR15858:SF0">
    <property type="entry name" value="IMMEDIATE EARLY RESPONSE 3-INTERACTING PROTEIN 1"/>
    <property type="match status" value="1"/>
</dbReference>
<proteinExistence type="inferred from homology"/>
<evidence type="ECO:0000256" key="7">
    <source>
        <dbReference type="ARBA" id="ARBA00023136"/>
    </source>
</evidence>
<feature type="region of interest" description="Disordered" evidence="10">
    <location>
        <begin position="33"/>
        <end position="76"/>
    </location>
</feature>
<comment type="subcellular location">
    <subcellularLocation>
        <location evidence="1">Membrane</location>
    </subcellularLocation>
</comment>
<evidence type="ECO:0000256" key="1">
    <source>
        <dbReference type="ARBA" id="ARBA00004370"/>
    </source>
</evidence>
<accession>A0A5J5DHT8</accession>
<evidence type="ECO:0000256" key="5">
    <source>
        <dbReference type="ARBA" id="ARBA00022927"/>
    </source>
</evidence>
<evidence type="ECO:0000256" key="9">
    <source>
        <dbReference type="ARBA" id="ARBA00045999"/>
    </source>
</evidence>
<organism evidence="13 14">
    <name type="scientific">Etheostoma spectabile</name>
    <name type="common">orangethroat darter</name>
    <dbReference type="NCBI Taxonomy" id="54343"/>
    <lineage>
        <taxon>Eukaryota</taxon>
        <taxon>Metazoa</taxon>
        <taxon>Chordata</taxon>
        <taxon>Craniata</taxon>
        <taxon>Vertebrata</taxon>
        <taxon>Euteleostomi</taxon>
        <taxon>Actinopterygii</taxon>
        <taxon>Neopterygii</taxon>
        <taxon>Teleostei</taxon>
        <taxon>Neoteleostei</taxon>
        <taxon>Acanthomorphata</taxon>
        <taxon>Eupercaria</taxon>
        <taxon>Perciformes</taxon>
        <taxon>Percoidei</taxon>
        <taxon>Percidae</taxon>
        <taxon>Etheostomatinae</taxon>
        <taxon>Etheostoma</taxon>
    </lineage>
</organism>
<dbReference type="Pfam" id="PF08571">
    <property type="entry name" value="Yos1"/>
    <property type="match status" value="2"/>
</dbReference>
<dbReference type="AlphaFoldDB" id="A0A5J5DHT8"/>
<dbReference type="GO" id="GO:0006888">
    <property type="term" value="P:endoplasmic reticulum to Golgi vesicle-mediated transport"/>
    <property type="evidence" value="ECO:0007669"/>
    <property type="project" value="TreeGrafter"/>
</dbReference>
<evidence type="ECO:0000256" key="12">
    <source>
        <dbReference type="SAM" id="SignalP"/>
    </source>
</evidence>
<keyword evidence="3" id="KW-0813">Transport</keyword>
<name>A0A5J5DHT8_9PERO</name>